<proteinExistence type="predicted"/>
<dbReference type="PANTHER" id="PTHR30146:SF150">
    <property type="entry name" value="ARABINOSE METABOLISM TRANSCRIPTIONAL REPRESSOR"/>
    <property type="match status" value="1"/>
</dbReference>
<dbReference type="InterPro" id="IPR000843">
    <property type="entry name" value="HTH_LacI"/>
</dbReference>
<gene>
    <name evidence="5" type="ORF">K6Y31_03970</name>
</gene>
<keyword evidence="2" id="KW-0238">DNA-binding</keyword>
<keyword evidence="1" id="KW-0805">Transcription regulation</keyword>
<dbReference type="Pfam" id="PF00356">
    <property type="entry name" value="LacI"/>
    <property type="match status" value="1"/>
</dbReference>
<sequence length="341" mass="37557">MMKKNTPATLSDVAELAGVSKAVASRALSGKNRPISADKKARVCQAAELLGYVANPFAQSLANQETGLVAIVINHISNVSDLTLFDSLIQGIQSIGKQALFVRLKSLQDIDQLQKNAFIQRVDAALVLSDLIEPQLAESLFYTHNVIMLNGKSQDRGYSVKVNEALGIKDAIAYAQRIGIKRAVLIAGRQSSVNEEQRVEHYLTHLAQANIKLESSVFCDYSYDEALAYLTAANIDMSDELGIFCTSDSMAMAAVDYCQANGVTKYSSHIFGFDNTEFSRRGCYQFSTIGFDKHDFVQSIITLVKQAQSNDLSVANEHNEKRLPTKESHLIIDTQFYLNTP</sequence>
<dbReference type="PANTHER" id="PTHR30146">
    <property type="entry name" value="LACI-RELATED TRANSCRIPTIONAL REPRESSOR"/>
    <property type="match status" value="1"/>
</dbReference>
<dbReference type="PROSITE" id="PS50932">
    <property type="entry name" value="HTH_LACI_2"/>
    <property type="match status" value="1"/>
</dbReference>
<dbReference type="Gene3D" id="1.10.260.40">
    <property type="entry name" value="lambda repressor-like DNA-binding domains"/>
    <property type="match status" value="1"/>
</dbReference>
<evidence type="ECO:0000259" key="4">
    <source>
        <dbReference type="PROSITE" id="PS50932"/>
    </source>
</evidence>
<comment type="caution">
    <text evidence="5">The sequence shown here is derived from an EMBL/GenBank/DDBJ whole genome shotgun (WGS) entry which is preliminary data.</text>
</comment>
<dbReference type="InterPro" id="IPR028082">
    <property type="entry name" value="Peripla_BP_I"/>
</dbReference>
<dbReference type="InterPro" id="IPR010982">
    <property type="entry name" value="Lambda_DNA-bd_dom_sf"/>
</dbReference>
<reference evidence="5 6" key="1">
    <citation type="journal article" date="2022" name="Environ. Microbiol. Rep.">
        <title>Eco-phylogenetic analyses reveal divergent evolution of vitamin B12 metabolism in the marine bacterial family 'Psychromonadaceae'.</title>
        <authorList>
            <person name="Jin X."/>
            <person name="Yang Y."/>
            <person name="Cao H."/>
            <person name="Gao B."/>
            <person name="Zhao Z."/>
        </authorList>
    </citation>
    <scope>NUCLEOTIDE SEQUENCE [LARGE SCALE GENOMIC DNA]</scope>
    <source>
        <strain evidence="5 6">MKS20</strain>
    </source>
</reference>
<evidence type="ECO:0000256" key="1">
    <source>
        <dbReference type="ARBA" id="ARBA00023015"/>
    </source>
</evidence>
<name>A0ABS8W6S3_9GAMM</name>
<dbReference type="Pfam" id="PF13377">
    <property type="entry name" value="Peripla_BP_3"/>
    <property type="match status" value="1"/>
</dbReference>
<keyword evidence="3" id="KW-0804">Transcription</keyword>
<evidence type="ECO:0000256" key="3">
    <source>
        <dbReference type="ARBA" id="ARBA00023163"/>
    </source>
</evidence>
<accession>A0ABS8W6S3</accession>
<dbReference type="InterPro" id="IPR046335">
    <property type="entry name" value="LacI/GalR-like_sensor"/>
</dbReference>
<protein>
    <submittedName>
        <fullName evidence="5">LacI family transcriptional regulator</fullName>
    </submittedName>
</protein>
<keyword evidence="6" id="KW-1185">Reference proteome</keyword>
<dbReference type="Gene3D" id="3.40.50.2300">
    <property type="match status" value="2"/>
</dbReference>
<dbReference type="CDD" id="cd01392">
    <property type="entry name" value="HTH_LacI"/>
    <property type="match status" value="1"/>
</dbReference>
<feature type="domain" description="HTH lacI-type" evidence="4">
    <location>
        <begin position="8"/>
        <end position="63"/>
    </location>
</feature>
<dbReference type="SMART" id="SM00354">
    <property type="entry name" value="HTH_LACI"/>
    <property type="match status" value="1"/>
</dbReference>
<evidence type="ECO:0000313" key="5">
    <source>
        <dbReference type="EMBL" id="MCE2593970.1"/>
    </source>
</evidence>
<dbReference type="RefSeq" id="WP_233051553.1">
    <property type="nucleotide sequence ID" value="NZ_JAIMJA010000003.1"/>
</dbReference>
<dbReference type="SUPFAM" id="SSF47413">
    <property type="entry name" value="lambda repressor-like DNA-binding domains"/>
    <property type="match status" value="1"/>
</dbReference>
<evidence type="ECO:0000256" key="2">
    <source>
        <dbReference type="ARBA" id="ARBA00023125"/>
    </source>
</evidence>
<dbReference type="EMBL" id="JAIMJA010000003">
    <property type="protein sequence ID" value="MCE2593970.1"/>
    <property type="molecule type" value="Genomic_DNA"/>
</dbReference>
<dbReference type="SUPFAM" id="SSF53822">
    <property type="entry name" value="Periplasmic binding protein-like I"/>
    <property type="match status" value="1"/>
</dbReference>
<dbReference type="Proteomes" id="UP001201273">
    <property type="component" value="Unassembled WGS sequence"/>
</dbReference>
<evidence type="ECO:0000313" key="6">
    <source>
        <dbReference type="Proteomes" id="UP001201273"/>
    </source>
</evidence>
<organism evidence="5 6">
    <name type="scientific">Motilimonas cestriensis</name>
    <dbReference type="NCBI Taxonomy" id="2742685"/>
    <lineage>
        <taxon>Bacteria</taxon>
        <taxon>Pseudomonadati</taxon>
        <taxon>Pseudomonadota</taxon>
        <taxon>Gammaproteobacteria</taxon>
        <taxon>Alteromonadales</taxon>
        <taxon>Alteromonadales genera incertae sedis</taxon>
        <taxon>Motilimonas</taxon>
    </lineage>
</organism>